<keyword evidence="1" id="KW-0175">Coiled coil</keyword>
<feature type="compositionally biased region" description="Basic and acidic residues" evidence="2">
    <location>
        <begin position="434"/>
        <end position="444"/>
    </location>
</feature>
<evidence type="ECO:0000256" key="2">
    <source>
        <dbReference type="SAM" id="MobiDB-lite"/>
    </source>
</evidence>
<reference evidence="3" key="1">
    <citation type="submission" date="2019-06" db="EMBL/GenBank/DDBJ databases">
        <authorList>
            <consortium name="Wellcome Sanger Institute Data Sharing"/>
        </authorList>
    </citation>
    <scope>NUCLEOTIDE SEQUENCE [LARGE SCALE GENOMIC DNA]</scope>
</reference>
<organism evidence="3 4">
    <name type="scientific">Myripristis murdjan</name>
    <name type="common">pinecone soldierfish</name>
    <dbReference type="NCBI Taxonomy" id="586833"/>
    <lineage>
        <taxon>Eukaryota</taxon>
        <taxon>Metazoa</taxon>
        <taxon>Chordata</taxon>
        <taxon>Craniata</taxon>
        <taxon>Vertebrata</taxon>
        <taxon>Euteleostomi</taxon>
        <taxon>Actinopterygii</taxon>
        <taxon>Neopterygii</taxon>
        <taxon>Teleostei</taxon>
        <taxon>Neoteleostei</taxon>
        <taxon>Acanthomorphata</taxon>
        <taxon>Holocentriformes</taxon>
        <taxon>Holocentridae</taxon>
        <taxon>Myripristis</taxon>
    </lineage>
</organism>
<feature type="compositionally biased region" description="Polar residues" evidence="2">
    <location>
        <begin position="35"/>
        <end position="47"/>
    </location>
</feature>
<reference evidence="3" key="3">
    <citation type="submission" date="2025-09" db="UniProtKB">
        <authorList>
            <consortium name="Ensembl"/>
        </authorList>
    </citation>
    <scope>IDENTIFICATION</scope>
</reference>
<dbReference type="Ensembl" id="ENSMMDT00005035533.1">
    <property type="protein sequence ID" value="ENSMMDP00005034766.1"/>
    <property type="gene ID" value="ENSMMDG00005016340.1"/>
</dbReference>
<accession>A0A667ZPK5</accession>
<dbReference type="AlphaFoldDB" id="A0A667ZPK5"/>
<evidence type="ECO:0000313" key="4">
    <source>
        <dbReference type="Proteomes" id="UP000472263"/>
    </source>
</evidence>
<dbReference type="Proteomes" id="UP000472263">
    <property type="component" value="Chromosome 14"/>
</dbReference>
<feature type="region of interest" description="Disordered" evidence="2">
    <location>
        <begin position="189"/>
        <end position="212"/>
    </location>
</feature>
<dbReference type="InParanoid" id="A0A667ZPK5"/>
<sequence length="519" mass="59424">MLRPNDPQCKLNTSDHSYATKLKSASPMRLEDNFTETQANPPKQSYGSKELSKVLSTLVHGLLAQVKLSKSEVAELKQESHLNAQLEDSKLIQEGKNKQILELQEENIKLQKDLRDLQSTMGQQKPEAHGKDTARLEELLFKAEEELRDSRCRIKALEGHLDDTKRQTRDLEQSDQKEIETMKQELQHSYSVRQERSLPPTSSPSVAPRLVRQPSAALKDLDRVARNINTFTPSPSGGHDVHAYLQDVEYHAGQLPQATDEDRLHLIRITSSLEVRSFLDRQTTSVKTDYTQLKQALIREFADPESEQGLTTALDIKQGRQETPQAYYQRLQRAYFGSRNELDMEEDANFKTLFLRNLHPTVSHFLGVMACPRTMTSLQLRDLARKAFNKQRQRAALKKLSKTATVLSLDGDAPQRLPAAHPNEDSQFMPWSKSRNDQRKEPFNTDRLNGRPRKERTWRPSRGDKPARLSPPSSPRSSRSSRQLTYRRESRSGSPQLRLTSEDLSRIVKEVTEHLRPDV</sequence>
<name>A0A667ZPK5_9TELE</name>
<feature type="compositionally biased region" description="Basic and acidic residues" evidence="2">
    <location>
        <begin position="455"/>
        <end position="467"/>
    </location>
</feature>
<feature type="coiled-coil region" evidence="1">
    <location>
        <begin position="59"/>
        <end position="174"/>
    </location>
</feature>
<feature type="region of interest" description="Disordered" evidence="2">
    <location>
        <begin position="409"/>
        <end position="503"/>
    </location>
</feature>
<evidence type="ECO:0000256" key="1">
    <source>
        <dbReference type="SAM" id="Coils"/>
    </source>
</evidence>
<proteinExistence type="predicted"/>
<reference evidence="3" key="2">
    <citation type="submission" date="2025-08" db="UniProtKB">
        <authorList>
            <consortium name="Ensembl"/>
        </authorList>
    </citation>
    <scope>IDENTIFICATION</scope>
</reference>
<feature type="region of interest" description="Disordered" evidence="2">
    <location>
        <begin position="1"/>
        <end position="48"/>
    </location>
</feature>
<dbReference type="GeneTree" id="ENSGT01150000287257"/>
<evidence type="ECO:0008006" key="5">
    <source>
        <dbReference type="Google" id="ProtNLM"/>
    </source>
</evidence>
<keyword evidence="4" id="KW-1185">Reference proteome</keyword>
<evidence type="ECO:0000313" key="3">
    <source>
        <dbReference type="Ensembl" id="ENSMMDP00005034766.1"/>
    </source>
</evidence>
<protein>
    <recommendedName>
        <fullName evidence="5">Retrotransposon gag domain-containing protein</fullName>
    </recommendedName>
</protein>